<feature type="compositionally biased region" description="Polar residues" evidence="6">
    <location>
        <begin position="102"/>
        <end position="113"/>
    </location>
</feature>
<accession>A0AAN8EN60</accession>
<evidence type="ECO:0000256" key="2">
    <source>
        <dbReference type="ARBA" id="ARBA00022491"/>
    </source>
</evidence>
<dbReference type="GO" id="GO:0005654">
    <property type="term" value="C:nucleoplasm"/>
    <property type="evidence" value="ECO:0007669"/>
    <property type="project" value="UniProtKB-ARBA"/>
</dbReference>
<evidence type="ECO:0008006" key="9">
    <source>
        <dbReference type="Google" id="ProtNLM"/>
    </source>
</evidence>
<evidence type="ECO:0000313" key="7">
    <source>
        <dbReference type="EMBL" id="KAK5957385.1"/>
    </source>
</evidence>
<dbReference type="Gene3D" id="1.20.5.1500">
    <property type="match status" value="1"/>
</dbReference>
<keyword evidence="4" id="KW-0804">Transcription</keyword>
<keyword evidence="3" id="KW-0805">Transcription regulation</keyword>
<dbReference type="Pfam" id="PF08598">
    <property type="entry name" value="Sds3"/>
    <property type="match status" value="1"/>
</dbReference>
<feature type="compositionally biased region" description="Acidic residues" evidence="6">
    <location>
        <begin position="139"/>
        <end position="152"/>
    </location>
</feature>
<comment type="caution">
    <text evidence="7">The sequence shown here is derived from an EMBL/GenBank/DDBJ whole genome shotgun (WGS) entry which is preliminary data.</text>
</comment>
<gene>
    <name evidence="7" type="ORF">OHC33_001759</name>
</gene>
<comment type="subcellular location">
    <subcellularLocation>
        <location evidence="1">Nucleus</location>
    </subcellularLocation>
</comment>
<dbReference type="AlphaFoldDB" id="A0AAN8EN60"/>
<sequence>MDSPADALLALSNTAAAIADSNEQPHEDDDRSSSLSELEIDDAPDNVEMRDDDEGDDEDEEEDQDQEEPVIQDTTMVDGDSEAETERLEESPDKTTKKVFQISPSKLAQTMTASDDVRPEIEELTNSEASSPITPPEDSPLDDLSEAEDLEEPANPLDILSQAATVTNKRKRLSDVLDITSEERPRKRRTQSLSDPEEESESEPESEKSEVEKPEAATRESTVEAEDPEAQEKDQKPAEVPVEDKAEELSLSDSSKNKKPEQYTRSRSSRRGKDPEEAQEDEENEAEASDEEAEGDDVDAVAKTEEEQAKRAAAMDALTALEKHFATLRDKLYDEKISQLNLELSQLSAPEPTHPELLRQFDCVNKYRDEKQDTEQTLLVFKVGALKRKSVAERAQIHSAYFQTIRDVRERHMEKMSEHFYRIQRERFKSTQVTPTYTIPFPDKKLAQVTQQTAYNKEVSILSGVAKYVGFPAAPELTSTPDTELNADLQKMGITQSSSRIRNAAASASRQHALTSNSFHHTTSNATSALSSSAAAQHATSEQQFIESTPWANPNHPIHRLDRLGRQNNNRSPFVETYSSTVTPSQQRKSEYTPHNSTTHNSGGASTIPENPTPQTNTDLASSAMKQEPGTTSHAFNFNHNLSNGVSTTNGIGDTSISPTETRRTINNMLQAGATAAAQQQSMTVTASASANATPASVSEHAYLGAGMGMNVHSSPLQARASLLSSLNRTASVSPFRQDLQREGVVSGGNGMGRFGFR</sequence>
<feature type="compositionally biased region" description="Basic and acidic residues" evidence="6">
    <location>
        <begin position="84"/>
        <end position="96"/>
    </location>
</feature>
<keyword evidence="5" id="KW-0539">Nucleus</keyword>
<feature type="region of interest" description="Disordered" evidence="6">
    <location>
        <begin position="507"/>
        <end position="635"/>
    </location>
</feature>
<evidence type="ECO:0000313" key="8">
    <source>
        <dbReference type="Proteomes" id="UP001316803"/>
    </source>
</evidence>
<dbReference type="GO" id="GO:0010468">
    <property type="term" value="P:regulation of gene expression"/>
    <property type="evidence" value="ECO:0007669"/>
    <property type="project" value="UniProtKB-ARBA"/>
</dbReference>
<keyword evidence="2" id="KW-0678">Repressor</keyword>
<evidence type="ECO:0000256" key="3">
    <source>
        <dbReference type="ARBA" id="ARBA00023015"/>
    </source>
</evidence>
<feature type="compositionally biased region" description="Polar residues" evidence="6">
    <location>
        <begin position="566"/>
        <end position="635"/>
    </location>
</feature>
<evidence type="ECO:0000256" key="5">
    <source>
        <dbReference type="ARBA" id="ARBA00023242"/>
    </source>
</evidence>
<dbReference type="InterPro" id="IPR013907">
    <property type="entry name" value="Sds3"/>
</dbReference>
<feature type="compositionally biased region" description="Basic and acidic residues" evidence="6">
    <location>
        <begin position="230"/>
        <end position="248"/>
    </location>
</feature>
<proteinExistence type="predicted"/>
<feature type="region of interest" description="Disordered" evidence="6">
    <location>
        <begin position="1"/>
        <end position="298"/>
    </location>
</feature>
<feature type="compositionally biased region" description="Basic and acidic residues" evidence="6">
    <location>
        <begin position="23"/>
        <end position="32"/>
    </location>
</feature>
<feature type="compositionally biased region" description="Basic and acidic residues" evidence="6">
    <location>
        <begin position="205"/>
        <end position="222"/>
    </location>
</feature>
<dbReference type="SMART" id="SM01401">
    <property type="entry name" value="Sds3"/>
    <property type="match status" value="1"/>
</dbReference>
<feature type="compositionally biased region" description="Acidic residues" evidence="6">
    <location>
        <begin position="277"/>
        <end position="298"/>
    </location>
</feature>
<name>A0AAN8EN60_9EURO</name>
<feature type="compositionally biased region" description="Low complexity" evidence="6">
    <location>
        <begin position="520"/>
        <end position="541"/>
    </location>
</feature>
<feature type="compositionally biased region" description="Polar residues" evidence="6">
    <location>
        <begin position="542"/>
        <end position="552"/>
    </location>
</feature>
<keyword evidence="8" id="KW-1185">Reference proteome</keyword>
<organism evidence="7 8">
    <name type="scientific">Knufia fluminis</name>
    <dbReference type="NCBI Taxonomy" id="191047"/>
    <lineage>
        <taxon>Eukaryota</taxon>
        <taxon>Fungi</taxon>
        <taxon>Dikarya</taxon>
        <taxon>Ascomycota</taxon>
        <taxon>Pezizomycotina</taxon>
        <taxon>Eurotiomycetes</taxon>
        <taxon>Chaetothyriomycetidae</taxon>
        <taxon>Chaetothyriales</taxon>
        <taxon>Trichomeriaceae</taxon>
        <taxon>Knufia</taxon>
    </lineage>
</organism>
<feature type="compositionally biased region" description="Acidic residues" evidence="6">
    <location>
        <begin position="195"/>
        <end position="204"/>
    </location>
</feature>
<dbReference type="Proteomes" id="UP001316803">
    <property type="component" value="Unassembled WGS sequence"/>
</dbReference>
<evidence type="ECO:0000256" key="4">
    <source>
        <dbReference type="ARBA" id="ARBA00023163"/>
    </source>
</evidence>
<dbReference type="PANTHER" id="PTHR21964">
    <property type="entry name" value="BREAST CANCER METASTASIS-SUPPRESSOR 1"/>
    <property type="match status" value="1"/>
</dbReference>
<evidence type="ECO:0000256" key="1">
    <source>
        <dbReference type="ARBA" id="ARBA00004123"/>
    </source>
</evidence>
<dbReference type="EMBL" id="JAKLMC020000003">
    <property type="protein sequence ID" value="KAK5957385.1"/>
    <property type="molecule type" value="Genomic_DNA"/>
</dbReference>
<protein>
    <recommendedName>
        <fullName evidence="9">Transcriptional regulatory protein DEP1</fullName>
    </recommendedName>
</protein>
<feature type="compositionally biased region" description="Acidic residues" evidence="6">
    <location>
        <begin position="38"/>
        <end position="70"/>
    </location>
</feature>
<reference evidence="7 8" key="1">
    <citation type="submission" date="2022-12" db="EMBL/GenBank/DDBJ databases">
        <title>Genomic features and morphological characterization of a novel Knufia sp. strain isolated from spacecraft assembly facility.</title>
        <authorList>
            <person name="Teixeira M."/>
            <person name="Chander A.M."/>
            <person name="Stajich J.E."/>
            <person name="Venkateswaran K."/>
        </authorList>
    </citation>
    <scope>NUCLEOTIDE SEQUENCE [LARGE SCALE GENOMIC DNA]</scope>
    <source>
        <strain evidence="7 8">FJI-L2-BK-P2</strain>
    </source>
</reference>
<evidence type="ECO:0000256" key="6">
    <source>
        <dbReference type="SAM" id="MobiDB-lite"/>
    </source>
</evidence>
<feature type="compositionally biased region" description="Basic and acidic residues" evidence="6">
    <location>
        <begin position="255"/>
        <end position="264"/>
    </location>
</feature>